<dbReference type="Gene3D" id="3.30.530.20">
    <property type="match status" value="1"/>
</dbReference>
<feature type="domain" description="Activator of Hsp90 ATPase homologue 1/2-like C-terminal" evidence="2">
    <location>
        <begin position="15"/>
        <end position="137"/>
    </location>
</feature>
<evidence type="ECO:0000313" key="4">
    <source>
        <dbReference type="Proteomes" id="UP000432464"/>
    </source>
</evidence>
<evidence type="ECO:0000259" key="2">
    <source>
        <dbReference type="Pfam" id="PF08327"/>
    </source>
</evidence>
<sequence>MTDQNFTTSITVDRTPAEVFAAVIDARGWWSPGIQGGTERVGDRFVFEAPGVHRSEIELTEVVPNQRVVWLVKDNHMSYIQDQTEWVNTEIRFDIAATDGGTELRFTHVGLVPDYECYEACSPAWTFYITESLRDLVTTGVGQPSEFPGQIEAVARAAQA</sequence>
<evidence type="ECO:0000313" key="3">
    <source>
        <dbReference type="EMBL" id="MTE14812.1"/>
    </source>
</evidence>
<dbReference type="CDD" id="cd07814">
    <property type="entry name" value="SRPBCC_CalC_Aha1-like"/>
    <property type="match status" value="1"/>
</dbReference>
<dbReference type="SUPFAM" id="SSF55961">
    <property type="entry name" value="Bet v1-like"/>
    <property type="match status" value="1"/>
</dbReference>
<protein>
    <submittedName>
        <fullName evidence="3">SRPBCC domain-containing protein</fullName>
    </submittedName>
</protein>
<dbReference type="Proteomes" id="UP000432464">
    <property type="component" value="Unassembled WGS sequence"/>
</dbReference>
<proteinExistence type="inferred from homology"/>
<gene>
    <name evidence="3" type="ORF">GLP40_18820</name>
</gene>
<comment type="caution">
    <text evidence="3">The sequence shown here is derived from an EMBL/GenBank/DDBJ whole genome shotgun (WGS) entry which is preliminary data.</text>
</comment>
<dbReference type="RefSeq" id="WP_154789230.1">
    <property type="nucleotide sequence ID" value="NZ_WMBB01000008.1"/>
</dbReference>
<organism evidence="3 4">
    <name type="scientific">Nocardia aurantiaca</name>
    <dbReference type="NCBI Taxonomy" id="2675850"/>
    <lineage>
        <taxon>Bacteria</taxon>
        <taxon>Bacillati</taxon>
        <taxon>Actinomycetota</taxon>
        <taxon>Actinomycetes</taxon>
        <taxon>Mycobacteriales</taxon>
        <taxon>Nocardiaceae</taxon>
        <taxon>Nocardia</taxon>
    </lineage>
</organism>
<name>A0A6I3KXN3_9NOCA</name>
<dbReference type="Pfam" id="PF08327">
    <property type="entry name" value="AHSA1"/>
    <property type="match status" value="1"/>
</dbReference>
<dbReference type="AlphaFoldDB" id="A0A6I3KXN3"/>
<dbReference type="InterPro" id="IPR023393">
    <property type="entry name" value="START-like_dom_sf"/>
</dbReference>
<comment type="similarity">
    <text evidence="1">Belongs to the AHA1 family.</text>
</comment>
<dbReference type="InterPro" id="IPR013538">
    <property type="entry name" value="ASHA1/2-like_C"/>
</dbReference>
<accession>A0A6I3KXN3</accession>
<dbReference type="EMBL" id="WMBB01000008">
    <property type="protein sequence ID" value="MTE14812.1"/>
    <property type="molecule type" value="Genomic_DNA"/>
</dbReference>
<reference evidence="3 4" key="1">
    <citation type="submission" date="2019-11" db="EMBL/GenBank/DDBJ databases">
        <title>Nocardia sp. nov. CT2-14 isolated from soil.</title>
        <authorList>
            <person name="Kanchanasin P."/>
            <person name="Tanasupawat S."/>
            <person name="Yuki M."/>
            <person name="Kudo T."/>
        </authorList>
    </citation>
    <scope>NUCLEOTIDE SEQUENCE [LARGE SCALE GENOMIC DNA]</scope>
    <source>
        <strain evidence="3 4">CT2-14</strain>
    </source>
</reference>
<evidence type="ECO:0000256" key="1">
    <source>
        <dbReference type="ARBA" id="ARBA00006817"/>
    </source>
</evidence>
<keyword evidence="4" id="KW-1185">Reference proteome</keyword>